<dbReference type="Gene3D" id="1.10.510.10">
    <property type="entry name" value="Transferase(Phosphotransferase) domain 1"/>
    <property type="match status" value="1"/>
</dbReference>
<organism evidence="8 9">
    <name type="scientific">Cronartium quercuum f. sp. fusiforme G11</name>
    <dbReference type="NCBI Taxonomy" id="708437"/>
    <lineage>
        <taxon>Eukaryota</taxon>
        <taxon>Fungi</taxon>
        <taxon>Dikarya</taxon>
        <taxon>Basidiomycota</taxon>
        <taxon>Pucciniomycotina</taxon>
        <taxon>Pucciniomycetes</taxon>
        <taxon>Pucciniales</taxon>
        <taxon>Coleosporiaceae</taxon>
        <taxon>Cronartium</taxon>
    </lineage>
</organism>
<dbReference type="PROSITE" id="PS50011">
    <property type="entry name" value="PROTEIN_KINASE_DOM"/>
    <property type="match status" value="1"/>
</dbReference>
<dbReference type="SMART" id="SM00220">
    <property type="entry name" value="S_TKc"/>
    <property type="match status" value="1"/>
</dbReference>
<evidence type="ECO:0000256" key="4">
    <source>
        <dbReference type="ARBA" id="ARBA00022777"/>
    </source>
</evidence>
<dbReference type="OrthoDB" id="2501594at2759"/>
<evidence type="ECO:0000256" key="3">
    <source>
        <dbReference type="ARBA" id="ARBA00022741"/>
    </source>
</evidence>
<dbReference type="GO" id="GO:0004674">
    <property type="term" value="F:protein serine/threonine kinase activity"/>
    <property type="evidence" value="ECO:0007669"/>
    <property type="project" value="UniProtKB-KW"/>
</dbReference>
<sequence>MTNQHNNINPTNSQQLVSQQELIPETRLENYTFIEPIGKGGFGTVYKVKRKADNRLYAVKLLSRYDLEGKPRDKLILNELLLWEEVEPNFPFITRIHSWYCTSLNFGIVLELVEGGDLEHLVKWNQGITENKAKRYATEVAEALEYLHRKKIIFRDLKLSNVLLTIDDHVKLTDFGLATKAPTGLVHEMCGTHYAMAPEVLWGFPYTKAVDWWGLGVLMYEMVTARPPFNECYGKSLEWNIKFSEVGFPPHISVPLRDVIECLLRKHEEDRPNRLKELMAHEFFQVTNLD</sequence>
<proteinExistence type="predicted"/>
<dbReference type="InterPro" id="IPR045270">
    <property type="entry name" value="STKc_AGC"/>
</dbReference>
<protein>
    <recommendedName>
        <fullName evidence="7">Protein kinase domain-containing protein</fullName>
    </recommendedName>
</protein>
<keyword evidence="1" id="KW-0723">Serine/threonine-protein kinase</keyword>
<evidence type="ECO:0000259" key="7">
    <source>
        <dbReference type="PROSITE" id="PS50011"/>
    </source>
</evidence>
<evidence type="ECO:0000256" key="5">
    <source>
        <dbReference type="ARBA" id="ARBA00022840"/>
    </source>
</evidence>
<dbReference type="Pfam" id="PF00069">
    <property type="entry name" value="Pkinase"/>
    <property type="match status" value="1"/>
</dbReference>
<keyword evidence="3 6" id="KW-0547">Nucleotide-binding</keyword>
<keyword evidence="2" id="KW-0808">Transferase</keyword>
<dbReference type="GO" id="GO:0005524">
    <property type="term" value="F:ATP binding"/>
    <property type="evidence" value="ECO:0007669"/>
    <property type="project" value="UniProtKB-UniRule"/>
</dbReference>
<reference evidence="8" key="1">
    <citation type="submission" date="2013-11" db="EMBL/GenBank/DDBJ databases">
        <title>Genome sequence of the fusiform rust pathogen reveals effectors for host alternation and coevolution with pine.</title>
        <authorList>
            <consortium name="DOE Joint Genome Institute"/>
            <person name="Smith K."/>
            <person name="Pendleton A."/>
            <person name="Kubisiak T."/>
            <person name="Anderson C."/>
            <person name="Salamov A."/>
            <person name="Aerts A."/>
            <person name="Riley R."/>
            <person name="Clum A."/>
            <person name="Lindquist E."/>
            <person name="Ence D."/>
            <person name="Campbell M."/>
            <person name="Kronenberg Z."/>
            <person name="Feau N."/>
            <person name="Dhillon B."/>
            <person name="Hamelin R."/>
            <person name="Burleigh J."/>
            <person name="Smith J."/>
            <person name="Yandell M."/>
            <person name="Nelson C."/>
            <person name="Grigoriev I."/>
            <person name="Davis J."/>
        </authorList>
    </citation>
    <scope>NUCLEOTIDE SEQUENCE</scope>
    <source>
        <strain evidence="8">G11</strain>
    </source>
</reference>
<evidence type="ECO:0000256" key="1">
    <source>
        <dbReference type="ARBA" id="ARBA00022527"/>
    </source>
</evidence>
<evidence type="ECO:0000256" key="2">
    <source>
        <dbReference type="ARBA" id="ARBA00022679"/>
    </source>
</evidence>
<gene>
    <name evidence="8" type="ORF">CROQUDRAFT_654033</name>
</gene>
<evidence type="ECO:0000313" key="9">
    <source>
        <dbReference type="Proteomes" id="UP000886653"/>
    </source>
</evidence>
<evidence type="ECO:0000313" key="8">
    <source>
        <dbReference type="EMBL" id="KAG0149201.1"/>
    </source>
</evidence>
<accession>A0A9P6NLE3</accession>
<dbReference type="SUPFAM" id="SSF56112">
    <property type="entry name" value="Protein kinase-like (PK-like)"/>
    <property type="match status" value="1"/>
</dbReference>
<dbReference type="EMBL" id="MU167230">
    <property type="protein sequence ID" value="KAG0149201.1"/>
    <property type="molecule type" value="Genomic_DNA"/>
</dbReference>
<dbReference type="PROSITE" id="PS00107">
    <property type="entry name" value="PROTEIN_KINASE_ATP"/>
    <property type="match status" value="1"/>
</dbReference>
<keyword evidence="9" id="KW-1185">Reference proteome</keyword>
<dbReference type="InterPro" id="IPR011009">
    <property type="entry name" value="Kinase-like_dom_sf"/>
</dbReference>
<feature type="binding site" evidence="6">
    <location>
        <position position="60"/>
    </location>
    <ligand>
        <name>ATP</name>
        <dbReference type="ChEBI" id="CHEBI:30616"/>
    </ligand>
</feature>
<dbReference type="InterPro" id="IPR000719">
    <property type="entry name" value="Prot_kinase_dom"/>
</dbReference>
<dbReference type="PANTHER" id="PTHR24351">
    <property type="entry name" value="RIBOSOMAL PROTEIN S6 KINASE"/>
    <property type="match status" value="1"/>
</dbReference>
<keyword evidence="4" id="KW-0418">Kinase</keyword>
<evidence type="ECO:0000256" key="6">
    <source>
        <dbReference type="PROSITE-ProRule" id="PRU10141"/>
    </source>
</evidence>
<dbReference type="AlphaFoldDB" id="A0A9P6NLE3"/>
<feature type="domain" description="Protein kinase" evidence="7">
    <location>
        <begin position="31"/>
        <end position="284"/>
    </location>
</feature>
<dbReference type="CDD" id="cd05123">
    <property type="entry name" value="STKc_AGC"/>
    <property type="match status" value="1"/>
</dbReference>
<dbReference type="Gene3D" id="3.30.200.20">
    <property type="entry name" value="Phosphorylase Kinase, domain 1"/>
    <property type="match status" value="1"/>
</dbReference>
<dbReference type="InterPro" id="IPR017441">
    <property type="entry name" value="Protein_kinase_ATP_BS"/>
</dbReference>
<comment type="caution">
    <text evidence="8">The sequence shown here is derived from an EMBL/GenBank/DDBJ whole genome shotgun (WGS) entry which is preliminary data.</text>
</comment>
<dbReference type="Proteomes" id="UP000886653">
    <property type="component" value="Unassembled WGS sequence"/>
</dbReference>
<keyword evidence="5 6" id="KW-0067">ATP-binding</keyword>
<name>A0A9P6NLE3_9BASI</name>